<dbReference type="GO" id="GO:0005737">
    <property type="term" value="C:cytoplasm"/>
    <property type="evidence" value="ECO:0007669"/>
    <property type="project" value="TreeGrafter"/>
</dbReference>
<dbReference type="STRING" id="655015.B1812_03265"/>
<dbReference type="GO" id="GO:0004664">
    <property type="term" value="F:prephenate dehydratase activity"/>
    <property type="evidence" value="ECO:0007669"/>
    <property type="project" value="UniProtKB-EC"/>
</dbReference>
<dbReference type="PROSITE" id="PS00857">
    <property type="entry name" value="PREPHENATE_DEHYDR_1"/>
    <property type="match status" value="1"/>
</dbReference>
<dbReference type="CDD" id="cd04905">
    <property type="entry name" value="ACT_CM-PDT"/>
    <property type="match status" value="1"/>
</dbReference>
<dbReference type="CDD" id="cd13631">
    <property type="entry name" value="PBP2_Ct-PDT_like"/>
    <property type="match status" value="1"/>
</dbReference>
<dbReference type="KEGG" id="mbry:B1812_03265"/>
<reference evidence="11 12" key="1">
    <citation type="submission" date="2017-02" db="EMBL/GenBank/DDBJ databases">
        <authorList>
            <person name="Peterson S.W."/>
        </authorList>
    </citation>
    <scope>NUCLEOTIDE SEQUENCE [LARGE SCALE GENOMIC DNA]</scope>
    <source>
        <strain evidence="11 12">S285</strain>
    </source>
</reference>
<dbReference type="SUPFAM" id="SSF55021">
    <property type="entry name" value="ACT-like"/>
    <property type="match status" value="1"/>
</dbReference>
<evidence type="ECO:0000256" key="7">
    <source>
        <dbReference type="ARBA" id="ARBA00047848"/>
    </source>
</evidence>
<name>A0A1W6MRP5_9HYPH</name>
<feature type="site" description="Essential for prephenate dehydratase activity" evidence="8">
    <location>
        <position position="172"/>
    </location>
</feature>
<dbReference type="NCBIfam" id="NF008866">
    <property type="entry name" value="PRK11899.1"/>
    <property type="match status" value="1"/>
</dbReference>
<dbReference type="Pfam" id="PF00800">
    <property type="entry name" value="PDT"/>
    <property type="match status" value="1"/>
</dbReference>
<feature type="domain" description="Prephenate dehydratase" evidence="9">
    <location>
        <begin position="4"/>
        <end position="179"/>
    </location>
</feature>
<dbReference type="UniPathway" id="UPA00121">
    <property type="reaction ID" value="UER00345"/>
</dbReference>
<evidence type="ECO:0000256" key="4">
    <source>
        <dbReference type="ARBA" id="ARBA00023141"/>
    </source>
</evidence>
<sequence>MSDKIAYQGEPGANSDIACREAYPHLAPLPCASFEDAFAAVSSGEASLAMIPIENSIAGRVADIHHFLPHSGLHIVAEYFLPVHFQLMAPKGATREGLKSVYSHVHALGQCRKIVEELQLIAHTAGDTAGAAREVSEWGDSTKAALAPWLAAEIYGLDVLGEDVEDEEHNTTRFIVLSKTPQWPPVGEGQTITTFIFRVRNVPAALYKTLGGFATNGVNMTKIESYMVDGEFAATRFLADVEGHPEEPALSRALEELRFFSREVEILGVYPAARFRETNIKAFAFGD</sequence>
<dbReference type="PIRSF" id="PIRSF001500">
    <property type="entry name" value="Chor_mut_pdt_Ppr"/>
    <property type="match status" value="1"/>
</dbReference>
<dbReference type="GO" id="GO:0009094">
    <property type="term" value="P:L-phenylalanine biosynthetic process"/>
    <property type="evidence" value="ECO:0007669"/>
    <property type="project" value="UniProtKB-UniPathway"/>
</dbReference>
<dbReference type="RefSeq" id="WP_085770325.1">
    <property type="nucleotide sequence ID" value="NZ_AP027149.1"/>
</dbReference>
<dbReference type="OrthoDB" id="9802281at2"/>
<dbReference type="SUPFAM" id="SSF53850">
    <property type="entry name" value="Periplasmic binding protein-like II"/>
    <property type="match status" value="1"/>
</dbReference>
<accession>A0A1W6MRP5</accession>
<dbReference type="Proteomes" id="UP000193978">
    <property type="component" value="Chromosome"/>
</dbReference>
<dbReference type="InterPro" id="IPR045865">
    <property type="entry name" value="ACT-like_dom_sf"/>
</dbReference>
<dbReference type="Gene3D" id="3.30.70.260">
    <property type="match status" value="1"/>
</dbReference>
<dbReference type="PROSITE" id="PS51671">
    <property type="entry name" value="ACT"/>
    <property type="match status" value="1"/>
</dbReference>
<proteinExistence type="predicted"/>
<evidence type="ECO:0000256" key="8">
    <source>
        <dbReference type="PIRSR" id="PIRSR001500-2"/>
    </source>
</evidence>
<evidence type="ECO:0000313" key="11">
    <source>
        <dbReference type="EMBL" id="ARN80264.1"/>
    </source>
</evidence>
<keyword evidence="12" id="KW-1185">Reference proteome</keyword>
<dbReference type="AlphaFoldDB" id="A0A1W6MRP5"/>
<dbReference type="PANTHER" id="PTHR21022">
    <property type="entry name" value="PREPHENATE DEHYDRATASE P PROTEIN"/>
    <property type="match status" value="1"/>
</dbReference>
<evidence type="ECO:0000256" key="5">
    <source>
        <dbReference type="ARBA" id="ARBA00023222"/>
    </source>
</evidence>
<feature type="domain" description="ACT" evidence="10">
    <location>
        <begin position="194"/>
        <end position="271"/>
    </location>
</feature>
<dbReference type="PROSITE" id="PS51171">
    <property type="entry name" value="PREPHENATE_DEHYDR_3"/>
    <property type="match status" value="1"/>
</dbReference>
<dbReference type="Gene3D" id="3.40.190.10">
    <property type="entry name" value="Periplasmic binding protein-like II"/>
    <property type="match status" value="2"/>
</dbReference>
<keyword evidence="3" id="KW-0028">Amino-acid biosynthesis</keyword>
<dbReference type="PANTHER" id="PTHR21022:SF19">
    <property type="entry name" value="PREPHENATE DEHYDRATASE-RELATED"/>
    <property type="match status" value="1"/>
</dbReference>
<dbReference type="EMBL" id="CP019948">
    <property type="protein sequence ID" value="ARN80264.1"/>
    <property type="molecule type" value="Genomic_DNA"/>
</dbReference>
<dbReference type="EC" id="4.2.1.51" evidence="2"/>
<comment type="catalytic activity">
    <reaction evidence="7">
        <text>prephenate + H(+) = 3-phenylpyruvate + CO2 + H2O</text>
        <dbReference type="Rhea" id="RHEA:21648"/>
        <dbReference type="ChEBI" id="CHEBI:15377"/>
        <dbReference type="ChEBI" id="CHEBI:15378"/>
        <dbReference type="ChEBI" id="CHEBI:16526"/>
        <dbReference type="ChEBI" id="CHEBI:18005"/>
        <dbReference type="ChEBI" id="CHEBI:29934"/>
        <dbReference type="EC" id="4.2.1.51"/>
    </reaction>
</comment>
<dbReference type="InterPro" id="IPR002912">
    <property type="entry name" value="ACT_dom"/>
</dbReference>
<keyword evidence="6" id="KW-0456">Lyase</keyword>
<evidence type="ECO:0000256" key="3">
    <source>
        <dbReference type="ARBA" id="ARBA00022605"/>
    </source>
</evidence>
<keyword evidence="5" id="KW-0584">Phenylalanine biosynthesis</keyword>
<dbReference type="InterPro" id="IPR008242">
    <property type="entry name" value="Chor_mutase/pphenate_deHydtase"/>
</dbReference>
<evidence type="ECO:0000313" key="12">
    <source>
        <dbReference type="Proteomes" id="UP000193978"/>
    </source>
</evidence>
<evidence type="ECO:0000256" key="1">
    <source>
        <dbReference type="ARBA" id="ARBA00004741"/>
    </source>
</evidence>
<protein>
    <recommendedName>
        <fullName evidence="2">prephenate dehydratase</fullName>
        <ecNumber evidence="2">4.2.1.51</ecNumber>
    </recommendedName>
</protein>
<gene>
    <name evidence="11" type="ORF">B1812_03265</name>
</gene>
<comment type="pathway">
    <text evidence="1">Amino-acid biosynthesis; L-phenylalanine biosynthesis; phenylpyruvate from prephenate: step 1/1.</text>
</comment>
<organism evidence="11 12">
    <name type="scientific">Methylocystis bryophila</name>
    <dbReference type="NCBI Taxonomy" id="655015"/>
    <lineage>
        <taxon>Bacteria</taxon>
        <taxon>Pseudomonadati</taxon>
        <taxon>Pseudomonadota</taxon>
        <taxon>Alphaproteobacteria</taxon>
        <taxon>Hyphomicrobiales</taxon>
        <taxon>Methylocystaceae</taxon>
        <taxon>Methylocystis</taxon>
    </lineage>
</organism>
<keyword evidence="4" id="KW-0057">Aromatic amino acid biosynthesis</keyword>
<evidence type="ECO:0000256" key="2">
    <source>
        <dbReference type="ARBA" id="ARBA00013147"/>
    </source>
</evidence>
<dbReference type="InterPro" id="IPR001086">
    <property type="entry name" value="Preph_deHydtase"/>
</dbReference>
<evidence type="ECO:0000256" key="6">
    <source>
        <dbReference type="ARBA" id="ARBA00023239"/>
    </source>
</evidence>
<dbReference type="InterPro" id="IPR018528">
    <property type="entry name" value="Preph_deHydtase_CS"/>
</dbReference>
<evidence type="ECO:0000259" key="10">
    <source>
        <dbReference type="PROSITE" id="PS51671"/>
    </source>
</evidence>
<evidence type="ECO:0000259" key="9">
    <source>
        <dbReference type="PROSITE" id="PS51171"/>
    </source>
</evidence>